<dbReference type="PANTHER" id="PTHR33154:SF33">
    <property type="entry name" value="TRANSCRIPTIONAL REPRESSOR SDPR"/>
    <property type="match status" value="1"/>
</dbReference>
<feature type="domain" description="HTH arsR-type" evidence="4">
    <location>
        <begin position="1"/>
        <end position="85"/>
    </location>
</feature>
<comment type="caution">
    <text evidence="5">The sequence shown here is derived from an EMBL/GenBank/DDBJ whole genome shotgun (WGS) entry which is preliminary data.</text>
</comment>
<dbReference type="PANTHER" id="PTHR33154">
    <property type="entry name" value="TRANSCRIPTIONAL REGULATOR, ARSR FAMILY"/>
    <property type="match status" value="1"/>
</dbReference>
<evidence type="ECO:0000259" key="4">
    <source>
        <dbReference type="PROSITE" id="PS50987"/>
    </source>
</evidence>
<dbReference type="InterPro" id="IPR001845">
    <property type="entry name" value="HTH_ArsR_DNA-bd_dom"/>
</dbReference>
<dbReference type="InterPro" id="IPR036390">
    <property type="entry name" value="WH_DNA-bd_sf"/>
</dbReference>
<dbReference type="PRINTS" id="PR00778">
    <property type="entry name" value="HTHARSR"/>
</dbReference>
<gene>
    <name evidence="5" type="ORF">ACFFH7_24355</name>
</gene>
<dbReference type="EMBL" id="JBHLUD010000007">
    <property type="protein sequence ID" value="MFC0544659.1"/>
    <property type="molecule type" value="Genomic_DNA"/>
</dbReference>
<dbReference type="PROSITE" id="PS50987">
    <property type="entry name" value="HTH_ARSR_2"/>
    <property type="match status" value="1"/>
</dbReference>
<dbReference type="SMART" id="SM00418">
    <property type="entry name" value="HTH_ARSR"/>
    <property type="match status" value="1"/>
</dbReference>
<evidence type="ECO:0000256" key="2">
    <source>
        <dbReference type="ARBA" id="ARBA00023125"/>
    </source>
</evidence>
<dbReference type="Pfam" id="PF01022">
    <property type="entry name" value="HTH_5"/>
    <property type="match status" value="1"/>
</dbReference>
<dbReference type="InterPro" id="IPR051081">
    <property type="entry name" value="HTH_MetalResp_TranReg"/>
</dbReference>
<dbReference type="RefSeq" id="WP_273936116.1">
    <property type="nucleotide sequence ID" value="NZ_CP097263.1"/>
</dbReference>
<dbReference type="NCBIfam" id="NF033788">
    <property type="entry name" value="HTH_metalloreg"/>
    <property type="match status" value="1"/>
</dbReference>
<keyword evidence="3" id="KW-0804">Transcription</keyword>
<organism evidence="5 6">
    <name type="scientific">Kutzneria chonburiensis</name>
    <dbReference type="NCBI Taxonomy" id="1483604"/>
    <lineage>
        <taxon>Bacteria</taxon>
        <taxon>Bacillati</taxon>
        <taxon>Actinomycetota</taxon>
        <taxon>Actinomycetes</taxon>
        <taxon>Pseudonocardiales</taxon>
        <taxon>Pseudonocardiaceae</taxon>
        <taxon>Kutzneria</taxon>
    </lineage>
</organism>
<protein>
    <submittedName>
        <fullName evidence="5">ArsR/SmtB family transcription factor</fullName>
    </submittedName>
</protein>
<proteinExistence type="predicted"/>
<evidence type="ECO:0000313" key="5">
    <source>
        <dbReference type="EMBL" id="MFC0544659.1"/>
    </source>
</evidence>
<name>A0ABV6MWF6_9PSEU</name>
<dbReference type="SUPFAM" id="SSF46785">
    <property type="entry name" value="Winged helix' DNA-binding domain"/>
    <property type="match status" value="1"/>
</dbReference>
<evidence type="ECO:0000313" key="6">
    <source>
        <dbReference type="Proteomes" id="UP001589810"/>
    </source>
</evidence>
<keyword evidence="2" id="KW-0238">DNA-binding</keyword>
<evidence type="ECO:0000256" key="3">
    <source>
        <dbReference type="ARBA" id="ARBA00023163"/>
    </source>
</evidence>
<dbReference type="Gene3D" id="1.10.10.10">
    <property type="entry name" value="Winged helix-like DNA-binding domain superfamily/Winged helix DNA-binding domain"/>
    <property type="match status" value="1"/>
</dbReference>
<evidence type="ECO:0000256" key="1">
    <source>
        <dbReference type="ARBA" id="ARBA00023015"/>
    </source>
</evidence>
<sequence length="108" mass="11862">MDALHAVAEPRRREILRLVWDAERSAGDVAAHFDVTFGAVSQHLAVLRKAGLVSVRKDGNRRLYRADRAALGPLAAWLESMWSAELDTLAALAEQVERGNAEQEGRSA</sequence>
<dbReference type="CDD" id="cd00090">
    <property type="entry name" value="HTH_ARSR"/>
    <property type="match status" value="1"/>
</dbReference>
<dbReference type="Proteomes" id="UP001589810">
    <property type="component" value="Unassembled WGS sequence"/>
</dbReference>
<accession>A0ABV6MWF6</accession>
<dbReference type="InterPro" id="IPR011991">
    <property type="entry name" value="ArsR-like_HTH"/>
</dbReference>
<keyword evidence="6" id="KW-1185">Reference proteome</keyword>
<dbReference type="InterPro" id="IPR036388">
    <property type="entry name" value="WH-like_DNA-bd_sf"/>
</dbReference>
<keyword evidence="1" id="KW-0805">Transcription regulation</keyword>
<reference evidence="5 6" key="1">
    <citation type="submission" date="2024-09" db="EMBL/GenBank/DDBJ databases">
        <authorList>
            <person name="Sun Q."/>
            <person name="Mori K."/>
        </authorList>
    </citation>
    <scope>NUCLEOTIDE SEQUENCE [LARGE SCALE GENOMIC DNA]</scope>
    <source>
        <strain evidence="5 6">TBRC 1432</strain>
    </source>
</reference>